<name>A0A5C4NBV2_9RHOB</name>
<dbReference type="RefSeq" id="WP_139081300.1">
    <property type="nucleotide sequence ID" value="NZ_VDFV01000009.1"/>
</dbReference>
<keyword evidence="3" id="KW-1185">Reference proteome</keyword>
<accession>A0A5C4NBV2</accession>
<dbReference type="EMBL" id="VDFV01000009">
    <property type="protein sequence ID" value="TNC72183.1"/>
    <property type="molecule type" value="Genomic_DNA"/>
</dbReference>
<dbReference type="Proteomes" id="UP000305709">
    <property type="component" value="Unassembled WGS sequence"/>
</dbReference>
<evidence type="ECO:0000256" key="1">
    <source>
        <dbReference type="SAM" id="MobiDB-lite"/>
    </source>
</evidence>
<organism evidence="2 3">
    <name type="scientific">Rubellimicrobium roseum</name>
    <dbReference type="NCBI Taxonomy" id="687525"/>
    <lineage>
        <taxon>Bacteria</taxon>
        <taxon>Pseudomonadati</taxon>
        <taxon>Pseudomonadota</taxon>
        <taxon>Alphaproteobacteria</taxon>
        <taxon>Rhodobacterales</taxon>
        <taxon>Roseobacteraceae</taxon>
        <taxon>Rubellimicrobium</taxon>
    </lineage>
</organism>
<feature type="region of interest" description="Disordered" evidence="1">
    <location>
        <begin position="1"/>
        <end position="26"/>
    </location>
</feature>
<dbReference type="AlphaFoldDB" id="A0A5C4NBV2"/>
<reference evidence="2 3" key="1">
    <citation type="submission" date="2019-06" db="EMBL/GenBank/DDBJ databases">
        <authorList>
            <person name="Jiang L."/>
        </authorList>
    </citation>
    <scope>NUCLEOTIDE SEQUENCE [LARGE SCALE GENOMIC DNA]</scope>
    <source>
        <strain evidence="2 3">YIM 48858</strain>
    </source>
</reference>
<protein>
    <submittedName>
        <fullName evidence="2">Uncharacterized protein</fullName>
    </submittedName>
</protein>
<comment type="caution">
    <text evidence="2">The sequence shown here is derived from an EMBL/GenBank/DDBJ whole genome shotgun (WGS) entry which is preliminary data.</text>
</comment>
<evidence type="ECO:0000313" key="3">
    <source>
        <dbReference type="Proteomes" id="UP000305709"/>
    </source>
</evidence>
<proteinExistence type="predicted"/>
<evidence type="ECO:0000313" key="2">
    <source>
        <dbReference type="EMBL" id="TNC72183.1"/>
    </source>
</evidence>
<gene>
    <name evidence="2" type="ORF">FHG71_09015</name>
</gene>
<sequence>MPDTALLPDRRPPRPEAEPAPPTRSRLVEADAPADRLLAILLEIETAALVQTVTLRAGAAEIVLLAGFGQLLEIVEARIPGRGGRPAHRLRQVAHVLCALIRQPGPMAIEFRRGATGWSRKVQGWGPGELRSVCRRLLAQEEPEAARPAGGADPAAAEAFVAVAAPYCRGVLQLGPEGEVLRGWGEGSALEALGPEIAGDLAGWVAATRRVLPARQFLLLRADPVGMAVGVLVEGGVVTVLVFEARSTGLVSVAAARHLGGTLGA</sequence>
<feature type="compositionally biased region" description="Basic and acidic residues" evidence="1">
    <location>
        <begin position="8"/>
        <end position="17"/>
    </location>
</feature>